<dbReference type="SUPFAM" id="SSF55550">
    <property type="entry name" value="SH2 domain"/>
    <property type="match status" value="1"/>
</dbReference>
<sequence>MGNCGTRSSAKEDAEDIKQYPDVKFEQLDQFQMNICKNFAQCTTKYPDIVKSSLHCSSTDPSFENISSHDLPCDIPSVRSITPSVSARPKSYIKCPSLDGSRMNGSSSPISYRGGGGGSISSERRHQLEQRPNSASHIMKYGLNNVNNNCHSPSANSVCNTNDRRASPTVKQMQLLALNNSNINGNSEKYIQRLNSKSLQQKYLVHHNHSKTVSKYFVAIFDYKARSDEDLTVHKGDVVIILDRSDSDWWLVENASNHSHGFVPSAYLAEEDSIEVFEWYFREISRKDAERLLVQQGNPIGTFLVRPSETTNVVVVLADGQISVCGGYYLFAASSNSHLESLSPVLSSVGTCTFHSIEKRRLKKVPILAFTLGILGLDLSVIRSILLKKAFFSQPVDITRRHERQYLDQSVSSFGDRRGGLAVGLNYCHRAGRNLLSYITPGIVASSSFGVLRSVVLSEIHDEKPRGLVWLSVIGGLSFIA</sequence>
<dbReference type="SMART" id="SM00252">
    <property type="entry name" value="SH2"/>
    <property type="match status" value="1"/>
</dbReference>
<reference evidence="8 9" key="2">
    <citation type="submission" date="2018-11" db="EMBL/GenBank/DDBJ databases">
        <authorList>
            <consortium name="Pathogen Informatics"/>
        </authorList>
    </citation>
    <scope>NUCLEOTIDE SEQUENCE [LARGE SCALE GENOMIC DNA]</scope>
</reference>
<keyword evidence="1 4" id="KW-0728">SH3 domain</keyword>
<reference evidence="10" key="1">
    <citation type="submission" date="2017-02" db="UniProtKB">
        <authorList>
            <consortium name="WormBaseParasite"/>
        </authorList>
    </citation>
    <scope>IDENTIFICATION</scope>
</reference>
<keyword evidence="9" id="KW-1185">Reference proteome</keyword>
<evidence type="ECO:0000256" key="5">
    <source>
        <dbReference type="SAM" id="MobiDB-lite"/>
    </source>
</evidence>
<evidence type="ECO:0000313" key="9">
    <source>
        <dbReference type="Proteomes" id="UP000278807"/>
    </source>
</evidence>
<dbReference type="SUPFAM" id="SSF50044">
    <property type="entry name" value="SH3-domain"/>
    <property type="match status" value="1"/>
</dbReference>
<name>A0A0R3T7C0_RODNA</name>
<dbReference type="GO" id="GO:0035591">
    <property type="term" value="F:signaling adaptor activity"/>
    <property type="evidence" value="ECO:0007669"/>
    <property type="project" value="TreeGrafter"/>
</dbReference>
<evidence type="ECO:0000256" key="3">
    <source>
        <dbReference type="PROSITE-ProRule" id="PRU00191"/>
    </source>
</evidence>
<dbReference type="EMBL" id="UZAE01001600">
    <property type="protein sequence ID" value="VDN98816.1"/>
    <property type="molecule type" value="Genomic_DNA"/>
</dbReference>
<dbReference type="InterPro" id="IPR001452">
    <property type="entry name" value="SH3_domain"/>
</dbReference>
<organism evidence="10">
    <name type="scientific">Rodentolepis nana</name>
    <name type="common">Dwarf tapeworm</name>
    <name type="synonym">Hymenolepis nana</name>
    <dbReference type="NCBI Taxonomy" id="102285"/>
    <lineage>
        <taxon>Eukaryota</taxon>
        <taxon>Metazoa</taxon>
        <taxon>Spiralia</taxon>
        <taxon>Lophotrochozoa</taxon>
        <taxon>Platyhelminthes</taxon>
        <taxon>Cestoda</taxon>
        <taxon>Eucestoda</taxon>
        <taxon>Cyclophyllidea</taxon>
        <taxon>Hymenolepididae</taxon>
        <taxon>Rodentolepis</taxon>
    </lineage>
</organism>
<protein>
    <submittedName>
        <fullName evidence="10">SH3 domain-containing protein</fullName>
    </submittedName>
</protein>
<dbReference type="InterPro" id="IPR036028">
    <property type="entry name" value="SH3-like_dom_sf"/>
</dbReference>
<dbReference type="SMART" id="SM00326">
    <property type="entry name" value="SH3"/>
    <property type="match status" value="1"/>
</dbReference>
<dbReference type="GO" id="GO:0016477">
    <property type="term" value="P:cell migration"/>
    <property type="evidence" value="ECO:0007669"/>
    <property type="project" value="TreeGrafter"/>
</dbReference>
<dbReference type="InterPro" id="IPR051184">
    <property type="entry name" value="Tyrosine-phos_adapter"/>
</dbReference>
<keyword evidence="2 3" id="KW-0727">SH2 domain</keyword>
<dbReference type="InterPro" id="IPR000980">
    <property type="entry name" value="SH2"/>
</dbReference>
<evidence type="ECO:0000256" key="4">
    <source>
        <dbReference type="PROSITE-ProRule" id="PRU00192"/>
    </source>
</evidence>
<evidence type="ECO:0000256" key="2">
    <source>
        <dbReference type="ARBA" id="ARBA00022999"/>
    </source>
</evidence>
<dbReference type="Gene3D" id="2.30.30.40">
    <property type="entry name" value="SH3 Domains"/>
    <property type="match status" value="1"/>
</dbReference>
<dbReference type="GO" id="GO:0030971">
    <property type="term" value="F:receptor tyrosine kinase binding"/>
    <property type="evidence" value="ECO:0007669"/>
    <property type="project" value="TreeGrafter"/>
</dbReference>
<dbReference type="InterPro" id="IPR036860">
    <property type="entry name" value="SH2_dom_sf"/>
</dbReference>
<dbReference type="Gene3D" id="3.30.505.10">
    <property type="entry name" value="SH2 domain"/>
    <property type="match status" value="1"/>
</dbReference>
<feature type="domain" description="SH2" evidence="6">
    <location>
        <begin position="279"/>
        <end position="330"/>
    </location>
</feature>
<dbReference type="PROSITE" id="PS50002">
    <property type="entry name" value="SH3"/>
    <property type="match status" value="1"/>
</dbReference>
<dbReference type="OrthoDB" id="6271556at2759"/>
<dbReference type="PROSITE" id="PS50001">
    <property type="entry name" value="SH2"/>
    <property type="match status" value="1"/>
</dbReference>
<dbReference type="GO" id="GO:0005737">
    <property type="term" value="C:cytoplasm"/>
    <property type="evidence" value="ECO:0007669"/>
    <property type="project" value="TreeGrafter"/>
</dbReference>
<dbReference type="Pfam" id="PF00018">
    <property type="entry name" value="SH3_1"/>
    <property type="match status" value="1"/>
</dbReference>
<dbReference type="STRING" id="102285.A0A0R3T7C0"/>
<evidence type="ECO:0000259" key="7">
    <source>
        <dbReference type="PROSITE" id="PS50002"/>
    </source>
</evidence>
<evidence type="ECO:0000259" key="6">
    <source>
        <dbReference type="PROSITE" id="PS50001"/>
    </source>
</evidence>
<dbReference type="CDD" id="cd11845">
    <property type="entry name" value="SH3_Src_like"/>
    <property type="match status" value="1"/>
</dbReference>
<evidence type="ECO:0000313" key="8">
    <source>
        <dbReference type="EMBL" id="VDN98816.1"/>
    </source>
</evidence>
<dbReference type="PRINTS" id="PR00452">
    <property type="entry name" value="SH3DOMAIN"/>
</dbReference>
<dbReference type="AlphaFoldDB" id="A0A0R3T7C0"/>
<feature type="region of interest" description="Disordered" evidence="5">
    <location>
        <begin position="96"/>
        <end position="122"/>
    </location>
</feature>
<dbReference type="GO" id="GO:0007167">
    <property type="term" value="P:enzyme-linked receptor protein signaling pathway"/>
    <property type="evidence" value="ECO:0007669"/>
    <property type="project" value="TreeGrafter"/>
</dbReference>
<dbReference type="Pfam" id="PF00017">
    <property type="entry name" value="SH2"/>
    <property type="match status" value="1"/>
</dbReference>
<dbReference type="PANTHER" id="PTHR19969:SF5">
    <property type="entry name" value="CRK-LIKE PROTEIN"/>
    <property type="match status" value="1"/>
</dbReference>
<dbReference type="Proteomes" id="UP000278807">
    <property type="component" value="Unassembled WGS sequence"/>
</dbReference>
<gene>
    <name evidence="8" type="ORF">HNAJ_LOCUS2957</name>
</gene>
<dbReference type="WBParaSite" id="HNAJ_0000295801-mRNA-1">
    <property type="protein sequence ID" value="HNAJ_0000295801-mRNA-1"/>
    <property type="gene ID" value="HNAJ_0000295801"/>
</dbReference>
<feature type="domain" description="SH3" evidence="7">
    <location>
        <begin position="212"/>
        <end position="273"/>
    </location>
</feature>
<evidence type="ECO:0000313" key="10">
    <source>
        <dbReference type="WBParaSite" id="HNAJ_0000295801-mRNA-1"/>
    </source>
</evidence>
<evidence type="ECO:0000256" key="1">
    <source>
        <dbReference type="ARBA" id="ARBA00022443"/>
    </source>
</evidence>
<accession>A0A0R3T7C0</accession>
<dbReference type="PANTHER" id="PTHR19969">
    <property type="entry name" value="SH2-SH3 ADAPTOR PROTEIN-RELATED"/>
    <property type="match status" value="1"/>
</dbReference>
<proteinExistence type="predicted"/>